<accession>A0A8J9ZAM0</accession>
<dbReference type="Proteomes" id="UP000838412">
    <property type="component" value="Chromosome 18"/>
</dbReference>
<sequence>MRIVVAFVSAVLLALQLAPTSALVIRPRRELPDFFSKILQRAWWTIAAILGKKMETSVFLQNCTRDEDCEGGQVCFNTGLSFSVCAPSDPCPPESLPNWQEECARLGEPLFPAVSEGFHCDFTHDCKAGSMCHDCKEGLCCEQSDGGSNVCKPFAEKGEPCKQGDGMSWLQPAMRQGCCKAGLRCGDDGVCIVDEDFVSSDEIPWQLKSPAANEKTDDNPEKIDDNPEKKDHSPEKNDDNPEKTGDNRDKIDDSPE</sequence>
<evidence type="ECO:0000313" key="4">
    <source>
        <dbReference type="Proteomes" id="UP000838412"/>
    </source>
</evidence>
<reference evidence="3" key="1">
    <citation type="submission" date="2022-01" db="EMBL/GenBank/DDBJ databases">
        <authorList>
            <person name="Braso-Vives M."/>
        </authorList>
    </citation>
    <scope>NUCLEOTIDE SEQUENCE</scope>
</reference>
<dbReference type="EMBL" id="OV696703">
    <property type="protein sequence ID" value="CAH1251012.1"/>
    <property type="molecule type" value="Genomic_DNA"/>
</dbReference>
<evidence type="ECO:0000256" key="1">
    <source>
        <dbReference type="SAM" id="MobiDB-lite"/>
    </source>
</evidence>
<evidence type="ECO:0000313" key="3">
    <source>
        <dbReference type="EMBL" id="CAH1251012.1"/>
    </source>
</evidence>
<keyword evidence="4" id="KW-1185">Reference proteome</keyword>
<keyword evidence="2" id="KW-0732">Signal</keyword>
<name>A0A8J9ZAM0_BRALA</name>
<feature type="compositionally biased region" description="Basic and acidic residues" evidence="1">
    <location>
        <begin position="214"/>
        <end position="256"/>
    </location>
</feature>
<organism evidence="3 4">
    <name type="scientific">Branchiostoma lanceolatum</name>
    <name type="common">Common lancelet</name>
    <name type="synonym">Amphioxus lanceolatum</name>
    <dbReference type="NCBI Taxonomy" id="7740"/>
    <lineage>
        <taxon>Eukaryota</taxon>
        <taxon>Metazoa</taxon>
        <taxon>Chordata</taxon>
        <taxon>Cephalochordata</taxon>
        <taxon>Leptocardii</taxon>
        <taxon>Amphioxiformes</taxon>
        <taxon>Branchiostomatidae</taxon>
        <taxon>Branchiostoma</taxon>
    </lineage>
</organism>
<feature type="chain" id="PRO_5035481014" evidence="2">
    <location>
        <begin position="23"/>
        <end position="256"/>
    </location>
</feature>
<dbReference type="AlphaFoldDB" id="A0A8J9ZAM0"/>
<gene>
    <name evidence="3" type="primary">Hypp8971</name>
    <name evidence="3" type="ORF">BLAG_LOCUS11527</name>
</gene>
<evidence type="ECO:0000256" key="2">
    <source>
        <dbReference type="SAM" id="SignalP"/>
    </source>
</evidence>
<feature type="signal peptide" evidence="2">
    <location>
        <begin position="1"/>
        <end position="22"/>
    </location>
</feature>
<proteinExistence type="predicted"/>
<protein>
    <submittedName>
        <fullName evidence="3">Hypp8971 protein</fullName>
    </submittedName>
</protein>
<feature type="region of interest" description="Disordered" evidence="1">
    <location>
        <begin position="203"/>
        <end position="256"/>
    </location>
</feature>